<proteinExistence type="predicted"/>
<comment type="caution">
    <text evidence="1">The sequence shown here is derived from an EMBL/GenBank/DDBJ whole genome shotgun (WGS) entry which is preliminary data.</text>
</comment>
<organism evidence="1 2">
    <name type="scientific">Nocardia albiluteola</name>
    <dbReference type="NCBI Taxonomy" id="2842303"/>
    <lineage>
        <taxon>Bacteria</taxon>
        <taxon>Bacillati</taxon>
        <taxon>Actinomycetota</taxon>
        <taxon>Actinomycetes</taxon>
        <taxon>Mycobacteriales</taxon>
        <taxon>Nocardiaceae</taxon>
        <taxon>Nocardia</taxon>
    </lineage>
</organism>
<dbReference type="EMBL" id="JAHKNI010000003">
    <property type="protein sequence ID" value="MBU3062109.1"/>
    <property type="molecule type" value="Genomic_DNA"/>
</dbReference>
<evidence type="ECO:0000313" key="2">
    <source>
        <dbReference type="Proteomes" id="UP000733379"/>
    </source>
</evidence>
<dbReference type="Proteomes" id="UP000733379">
    <property type="component" value="Unassembled WGS sequence"/>
</dbReference>
<name>A0ABS6AVP5_9NOCA</name>
<sequence>MSGGDYDFDRYSQAVLGLDRLARQRIWPYGCWLWRRLDPAQRRGLSRRELLLLLGMGMCAQSILSLLWLCEVIESGSEVDDLTRATLVSVTEADANSVLFARLIVATGLRPYRIPVWVRLAARLASWLPAGRAHRRMRPLLEEYTALRAREAGRPPTSALRLLTGVRHLAATREDLVESAKLSGPLVNSLRRWALSAATAAAQAMVTHPAVYRTAGLGE</sequence>
<accession>A0ABS6AVP5</accession>
<protein>
    <submittedName>
        <fullName evidence="1">Uncharacterized protein</fullName>
    </submittedName>
</protein>
<keyword evidence="2" id="KW-1185">Reference proteome</keyword>
<reference evidence="1 2" key="1">
    <citation type="submission" date="2021-06" db="EMBL/GenBank/DDBJ databases">
        <title>Actinomycetes sequencing.</title>
        <authorList>
            <person name="Shan Q."/>
        </authorList>
    </citation>
    <scope>NUCLEOTIDE SEQUENCE [LARGE SCALE GENOMIC DNA]</scope>
    <source>
        <strain evidence="1 2">NEAU-G5</strain>
    </source>
</reference>
<dbReference type="RefSeq" id="WP_215916998.1">
    <property type="nucleotide sequence ID" value="NZ_JAHKNI010000003.1"/>
</dbReference>
<gene>
    <name evidence="1" type="ORF">KO481_11305</name>
</gene>
<evidence type="ECO:0000313" key="1">
    <source>
        <dbReference type="EMBL" id="MBU3062109.1"/>
    </source>
</evidence>